<dbReference type="NCBIfam" id="TIGR01300">
    <property type="entry name" value="CPA3_mnhG_phaG"/>
    <property type="match status" value="1"/>
</dbReference>
<dbReference type="Proteomes" id="UP000567795">
    <property type="component" value="Unassembled WGS sequence"/>
</dbReference>
<evidence type="ECO:0000256" key="3">
    <source>
        <dbReference type="SAM" id="Phobius"/>
    </source>
</evidence>
<dbReference type="InterPro" id="IPR005133">
    <property type="entry name" value="PhaG_MnhG_YufB"/>
</dbReference>
<dbReference type="EMBL" id="JACBZD010000001">
    <property type="protein sequence ID" value="NYI04306.1"/>
    <property type="molecule type" value="Genomic_DNA"/>
</dbReference>
<dbReference type="Pfam" id="PF03334">
    <property type="entry name" value="PhaG_MnhG_YufB"/>
    <property type="match status" value="1"/>
</dbReference>
<dbReference type="GO" id="GO:0015385">
    <property type="term" value="F:sodium:proton antiporter activity"/>
    <property type="evidence" value="ECO:0007669"/>
    <property type="project" value="TreeGrafter"/>
</dbReference>
<accession>A0A852ZPD0</accession>
<proteinExistence type="inferred from homology"/>
<feature type="transmembrane region" description="Helical" evidence="3">
    <location>
        <begin position="64"/>
        <end position="89"/>
    </location>
</feature>
<evidence type="ECO:0000313" key="4">
    <source>
        <dbReference type="EMBL" id="NYI04306.1"/>
    </source>
</evidence>
<keyword evidence="3" id="KW-0812">Transmembrane</keyword>
<protein>
    <submittedName>
        <fullName evidence="4">Multicomponent Na+:H+ antiporter subunit G</fullName>
    </submittedName>
</protein>
<sequence>MSAADVASAVLMIGGAVLSVTAGVGLLRLPDVLARMQVSAKPQVLGLTMVLSGAAVQVEGAGDVATIVLVVLFQLLTVPVTATMVGWAAHRTGQLEEERLLVDEPVPGDSPDADRGGPAA</sequence>
<organism evidence="4 5">
    <name type="scientific">Allostreptomyces psammosilenae</name>
    <dbReference type="NCBI Taxonomy" id="1892865"/>
    <lineage>
        <taxon>Bacteria</taxon>
        <taxon>Bacillati</taxon>
        <taxon>Actinomycetota</taxon>
        <taxon>Actinomycetes</taxon>
        <taxon>Kitasatosporales</taxon>
        <taxon>Streptomycetaceae</taxon>
        <taxon>Allostreptomyces</taxon>
    </lineage>
</organism>
<reference evidence="4 5" key="1">
    <citation type="submission" date="2020-07" db="EMBL/GenBank/DDBJ databases">
        <title>Sequencing the genomes of 1000 actinobacteria strains.</title>
        <authorList>
            <person name="Klenk H.-P."/>
        </authorList>
    </citation>
    <scope>NUCLEOTIDE SEQUENCE [LARGE SCALE GENOMIC DNA]</scope>
    <source>
        <strain evidence="4 5">DSM 42178</strain>
    </source>
</reference>
<feature type="transmembrane region" description="Helical" evidence="3">
    <location>
        <begin position="6"/>
        <end position="27"/>
    </location>
</feature>
<evidence type="ECO:0000256" key="1">
    <source>
        <dbReference type="ARBA" id="ARBA00008404"/>
    </source>
</evidence>
<gene>
    <name evidence="4" type="ORF">FHU37_001249</name>
</gene>
<dbReference type="NCBIfam" id="NF009314">
    <property type="entry name" value="PRK12674.1-2"/>
    <property type="match status" value="1"/>
</dbReference>
<keyword evidence="5" id="KW-1185">Reference proteome</keyword>
<feature type="region of interest" description="Disordered" evidence="2">
    <location>
        <begin position="100"/>
        <end position="120"/>
    </location>
</feature>
<comment type="similarity">
    <text evidence="1">Belongs to the CPA3 antiporters (TC 2.A.63) subunit G family.</text>
</comment>
<dbReference type="RefSeq" id="WP_312892460.1">
    <property type="nucleotide sequence ID" value="NZ_JACBZD010000001.1"/>
</dbReference>
<evidence type="ECO:0000313" key="5">
    <source>
        <dbReference type="Proteomes" id="UP000567795"/>
    </source>
</evidence>
<evidence type="ECO:0000256" key="2">
    <source>
        <dbReference type="SAM" id="MobiDB-lite"/>
    </source>
</evidence>
<name>A0A852ZPD0_9ACTN</name>
<comment type="caution">
    <text evidence="4">The sequence shown here is derived from an EMBL/GenBank/DDBJ whole genome shotgun (WGS) entry which is preliminary data.</text>
</comment>
<dbReference type="PANTHER" id="PTHR34703">
    <property type="entry name" value="ANTIPORTER SUBUNIT MNHG2-RELATED"/>
    <property type="match status" value="1"/>
</dbReference>
<dbReference type="PANTHER" id="PTHR34703:SF1">
    <property type="entry name" value="ANTIPORTER SUBUNIT MNHG2-RELATED"/>
    <property type="match status" value="1"/>
</dbReference>
<dbReference type="AlphaFoldDB" id="A0A852ZPD0"/>
<keyword evidence="3" id="KW-0472">Membrane</keyword>
<keyword evidence="3" id="KW-1133">Transmembrane helix</keyword>